<organism evidence="2">
    <name type="scientific">Rhizophagus irregularis (strain DAOM 181602 / DAOM 197198 / MUCL 43194)</name>
    <name type="common">Arbuscular mycorrhizal fungus</name>
    <name type="synonym">Glomus intraradices</name>
    <dbReference type="NCBI Taxonomy" id="747089"/>
    <lineage>
        <taxon>Eukaryota</taxon>
        <taxon>Fungi</taxon>
        <taxon>Fungi incertae sedis</taxon>
        <taxon>Mucoromycota</taxon>
        <taxon>Glomeromycotina</taxon>
        <taxon>Glomeromycetes</taxon>
        <taxon>Glomerales</taxon>
        <taxon>Glomeraceae</taxon>
        <taxon>Rhizophagus</taxon>
    </lineage>
</organism>
<sequence length="81" mass="9113">MFECLAQVIESYNISGNGRAVFQDKICYMDMSASFKSLNTSITLLYTSCAVGALFLGLFIITGQNQCYWVHIGYLICVQYM</sequence>
<dbReference type="AlphaFoldDB" id="U9SYH7"/>
<reference evidence="2" key="1">
    <citation type="submission" date="2013-07" db="EMBL/GenBank/DDBJ databases">
        <title>The genome of an arbuscular mycorrhizal fungus provides insights into the evolution of the oldest plant symbiosis.</title>
        <authorList>
            <consortium name="DOE Joint Genome Institute"/>
            <person name="Tisserant E."/>
            <person name="Malbreil M."/>
            <person name="Kuo A."/>
            <person name="Kohler A."/>
            <person name="Symeonidi A."/>
            <person name="Balestrini R."/>
            <person name="Charron P."/>
            <person name="Duensing N."/>
            <person name="Frei-dit-Frey N."/>
            <person name="Gianinazzi-Pearson V."/>
            <person name="Gilbert B."/>
            <person name="Handa Y."/>
            <person name="Hijri M."/>
            <person name="Kaul R."/>
            <person name="Kawaguchi M."/>
            <person name="Krajinski F."/>
            <person name="Lammers P."/>
            <person name="Lapierre D."/>
            <person name="Masclaux F.G."/>
            <person name="Murat C."/>
            <person name="Morin E."/>
            <person name="Ndikumana S."/>
            <person name="Pagni M."/>
            <person name="Petitpierre D."/>
            <person name="Requena N."/>
            <person name="Rosikiewicz P."/>
            <person name="Riley R."/>
            <person name="Saito K."/>
            <person name="San Clemente H."/>
            <person name="Shapiro H."/>
            <person name="van Tuinen D."/>
            <person name="Becard G."/>
            <person name="Bonfante P."/>
            <person name="Paszkowski U."/>
            <person name="Shachar-Hill Y."/>
            <person name="Young J.P."/>
            <person name="Sanders I.R."/>
            <person name="Henrissat B."/>
            <person name="Rensing S.A."/>
            <person name="Grigoriev I.V."/>
            <person name="Corradi N."/>
            <person name="Roux C."/>
            <person name="Martin F."/>
        </authorList>
    </citation>
    <scope>NUCLEOTIDE SEQUENCE</scope>
    <source>
        <strain evidence="2">DAOM 197198</strain>
    </source>
</reference>
<feature type="transmembrane region" description="Helical" evidence="1">
    <location>
        <begin position="41"/>
        <end position="61"/>
    </location>
</feature>
<keyword evidence="1" id="KW-0812">Transmembrane</keyword>
<evidence type="ECO:0000313" key="2">
    <source>
        <dbReference type="EMBL" id="ESA00162.1"/>
    </source>
</evidence>
<gene>
    <name evidence="2" type="ORF">GLOINDRAFT_8774</name>
</gene>
<protein>
    <submittedName>
        <fullName evidence="2">Uncharacterized protein</fullName>
    </submittedName>
</protein>
<evidence type="ECO:0000256" key="1">
    <source>
        <dbReference type="SAM" id="Phobius"/>
    </source>
</evidence>
<accession>U9SYH7</accession>
<keyword evidence="1" id="KW-0472">Membrane</keyword>
<dbReference type="EMBL" id="KI297407">
    <property type="protein sequence ID" value="ESA00162.1"/>
    <property type="molecule type" value="Genomic_DNA"/>
</dbReference>
<keyword evidence="1" id="KW-1133">Transmembrane helix</keyword>
<name>U9SYH7_RHIID</name>
<dbReference type="HOGENOM" id="CLU_2575105_0_0_1"/>
<proteinExistence type="predicted"/>